<evidence type="ECO:0000256" key="6">
    <source>
        <dbReference type="PROSITE-ProRule" id="PRU00302"/>
    </source>
</evidence>
<keyword evidence="8" id="KW-0472">Membrane</keyword>
<dbReference type="InterPro" id="IPR013106">
    <property type="entry name" value="Ig_V-set"/>
</dbReference>
<feature type="domain" description="Ig-like" evidence="10">
    <location>
        <begin position="136"/>
        <end position="216"/>
    </location>
</feature>
<dbReference type="Gene3D" id="2.10.70.10">
    <property type="entry name" value="Complement Module, domain 1"/>
    <property type="match status" value="9"/>
</dbReference>
<dbReference type="AlphaFoldDB" id="A0A5Q2UAB5"/>
<accession>A0A5Q2UAB5</accession>
<evidence type="ECO:0000256" key="2">
    <source>
        <dbReference type="ARBA" id="ARBA00022729"/>
    </source>
</evidence>
<evidence type="ECO:0000259" key="11">
    <source>
        <dbReference type="PROSITE" id="PS50923"/>
    </source>
</evidence>
<dbReference type="FunFam" id="2.10.70.10:FF:000014">
    <property type="entry name" value="Membrane cofactor protein"/>
    <property type="match status" value="3"/>
</dbReference>
<feature type="domain" description="Sushi" evidence="11">
    <location>
        <begin position="466"/>
        <end position="524"/>
    </location>
</feature>
<feature type="disulfide bond" evidence="6">
    <location>
        <begin position="678"/>
        <end position="705"/>
    </location>
</feature>
<feature type="signal peptide" evidence="9">
    <location>
        <begin position="1"/>
        <end position="18"/>
    </location>
</feature>
<feature type="domain" description="Sushi" evidence="11">
    <location>
        <begin position="349"/>
        <end position="407"/>
    </location>
</feature>
<dbReference type="SUPFAM" id="SSF57535">
    <property type="entry name" value="Complement control module/SCR domain"/>
    <property type="match status" value="9"/>
</dbReference>
<keyword evidence="3" id="KW-0677">Repeat</keyword>
<evidence type="ECO:0000256" key="3">
    <source>
        <dbReference type="ARBA" id="ARBA00022737"/>
    </source>
</evidence>
<dbReference type="SMART" id="SM00409">
    <property type="entry name" value="IG"/>
    <property type="match status" value="2"/>
</dbReference>
<keyword evidence="5" id="KW-0325">Glycoprotein</keyword>
<dbReference type="InterPro" id="IPR035976">
    <property type="entry name" value="Sushi/SCR/CCP_sf"/>
</dbReference>
<feature type="disulfide bond" evidence="6">
    <location>
        <begin position="739"/>
        <end position="766"/>
    </location>
</feature>
<feature type="disulfide bond" evidence="6">
    <location>
        <begin position="436"/>
        <end position="463"/>
    </location>
</feature>
<feature type="domain" description="Sushi" evidence="11">
    <location>
        <begin position="408"/>
        <end position="465"/>
    </location>
</feature>
<name>A0A5Q2UAB5_CYPCA</name>
<dbReference type="SUPFAM" id="SSF48726">
    <property type="entry name" value="Immunoglobulin"/>
    <property type="match status" value="2"/>
</dbReference>
<dbReference type="SMART" id="SM00032">
    <property type="entry name" value="CCP"/>
    <property type="match status" value="9"/>
</dbReference>
<feature type="disulfide bond" evidence="6">
    <location>
        <begin position="291"/>
        <end position="334"/>
    </location>
</feature>
<keyword evidence="1 6" id="KW-0768">Sushi</keyword>
<evidence type="ECO:0000256" key="8">
    <source>
        <dbReference type="SAM" id="Phobius"/>
    </source>
</evidence>
<dbReference type="EMBL" id="MK848771">
    <property type="protein sequence ID" value="QGH45465.1"/>
    <property type="molecule type" value="mRNA"/>
</dbReference>
<evidence type="ECO:0000256" key="5">
    <source>
        <dbReference type="ARBA" id="ARBA00023180"/>
    </source>
</evidence>
<feature type="domain" description="Sushi" evidence="11">
    <location>
        <begin position="768"/>
        <end position="826"/>
    </location>
</feature>
<dbReference type="CDD" id="cd00033">
    <property type="entry name" value="CCP"/>
    <property type="match status" value="8"/>
</dbReference>
<evidence type="ECO:0000313" key="12">
    <source>
        <dbReference type="EMBL" id="QGH45465.1"/>
    </source>
</evidence>
<dbReference type="PROSITE" id="PS50835">
    <property type="entry name" value="IG_LIKE"/>
    <property type="match status" value="1"/>
</dbReference>
<feature type="compositionally biased region" description="Basic and acidic residues" evidence="7">
    <location>
        <begin position="851"/>
        <end position="863"/>
    </location>
</feature>
<dbReference type="InterPro" id="IPR007110">
    <property type="entry name" value="Ig-like_dom"/>
</dbReference>
<feature type="disulfide bond" evidence="6">
    <location>
        <begin position="468"/>
        <end position="511"/>
    </location>
</feature>
<reference evidence="12" key="1">
    <citation type="submission" date="2019-04" db="EMBL/GenBank/DDBJ databases">
        <title>Genome-wide analysis of complement system genes in common carp (Cyprinus carpio): identification, evolution, and mRNA expression profiles.</title>
        <authorList>
            <person name="Lv H."/>
            <person name="Xu P."/>
            <person name="Li X."/>
        </authorList>
    </citation>
    <scope>NUCLEOTIDE SEQUENCE</scope>
    <source>
        <strain evidence="12">YR00</strain>
        <tissue evidence="12">Muscle</tissue>
    </source>
</reference>
<evidence type="ECO:0000256" key="7">
    <source>
        <dbReference type="SAM" id="MobiDB-lite"/>
    </source>
</evidence>
<dbReference type="InterPro" id="IPR003599">
    <property type="entry name" value="Ig_sub"/>
</dbReference>
<dbReference type="Pfam" id="PF00084">
    <property type="entry name" value="Sushi"/>
    <property type="match status" value="9"/>
</dbReference>
<keyword evidence="4 6" id="KW-1015">Disulfide bond</keyword>
<dbReference type="PANTHER" id="PTHR19325">
    <property type="entry name" value="COMPLEMENT COMPONENT-RELATED SUSHI DOMAIN-CONTAINING"/>
    <property type="match status" value="1"/>
</dbReference>
<dbReference type="InterPro" id="IPR036179">
    <property type="entry name" value="Ig-like_dom_sf"/>
</dbReference>
<organism evidence="12">
    <name type="scientific">Cyprinus carpio</name>
    <name type="common">Common carp</name>
    <dbReference type="NCBI Taxonomy" id="7962"/>
    <lineage>
        <taxon>Eukaryota</taxon>
        <taxon>Metazoa</taxon>
        <taxon>Chordata</taxon>
        <taxon>Craniata</taxon>
        <taxon>Vertebrata</taxon>
        <taxon>Euteleostomi</taxon>
        <taxon>Actinopterygii</taxon>
        <taxon>Neopterygii</taxon>
        <taxon>Teleostei</taxon>
        <taxon>Ostariophysi</taxon>
        <taxon>Cypriniformes</taxon>
        <taxon>Cyprinidae</taxon>
        <taxon>Cyprininae</taxon>
        <taxon>Cyprinus</taxon>
    </lineage>
</organism>
<proteinExistence type="evidence at transcript level"/>
<feature type="chain" id="PRO_5024429851" evidence="9">
    <location>
        <begin position="19"/>
        <end position="910"/>
    </location>
</feature>
<comment type="caution">
    <text evidence="6">Lacks conserved residue(s) required for the propagation of feature annotation.</text>
</comment>
<feature type="domain" description="Sushi" evidence="11">
    <location>
        <begin position="289"/>
        <end position="347"/>
    </location>
</feature>
<feature type="disulfide bond" evidence="6">
    <location>
        <begin position="320"/>
        <end position="347"/>
    </location>
</feature>
<dbReference type="PROSITE" id="PS50923">
    <property type="entry name" value="SUSHI"/>
    <property type="match status" value="8"/>
</dbReference>
<feature type="disulfide bond" evidence="6">
    <location>
        <begin position="497"/>
        <end position="524"/>
    </location>
</feature>
<evidence type="ECO:0000256" key="1">
    <source>
        <dbReference type="ARBA" id="ARBA00022659"/>
    </source>
</evidence>
<evidence type="ECO:0000256" key="4">
    <source>
        <dbReference type="ARBA" id="ARBA00023157"/>
    </source>
</evidence>
<dbReference type="InterPro" id="IPR050350">
    <property type="entry name" value="Compl-Cell_Adhes-Reg"/>
</dbReference>
<feature type="transmembrane region" description="Helical" evidence="8">
    <location>
        <begin position="874"/>
        <end position="895"/>
    </location>
</feature>
<dbReference type="InterPro" id="IPR000436">
    <property type="entry name" value="Sushi_SCR_CCP_dom"/>
</dbReference>
<evidence type="ECO:0000256" key="9">
    <source>
        <dbReference type="SAM" id="SignalP"/>
    </source>
</evidence>
<keyword evidence="8" id="KW-1133">Transmembrane helix</keyword>
<dbReference type="Pfam" id="PF07686">
    <property type="entry name" value="V-set"/>
    <property type="match status" value="1"/>
</dbReference>
<feature type="domain" description="Sushi" evidence="11">
    <location>
        <begin position="526"/>
        <end position="584"/>
    </location>
</feature>
<feature type="disulfide bond" evidence="6">
    <location>
        <begin position="710"/>
        <end position="753"/>
    </location>
</feature>
<keyword evidence="2 9" id="KW-0732">Signal</keyword>
<keyword evidence="8" id="KW-0812">Transmembrane</keyword>
<protein>
    <submittedName>
        <fullName evidence="12">Complement system-related protein RCA1-2</fullName>
    </submittedName>
</protein>
<evidence type="ECO:0000259" key="10">
    <source>
        <dbReference type="PROSITE" id="PS50835"/>
    </source>
</evidence>
<dbReference type="InterPro" id="IPR013783">
    <property type="entry name" value="Ig-like_fold"/>
</dbReference>
<dbReference type="Gene3D" id="2.60.40.10">
    <property type="entry name" value="Immunoglobulins"/>
    <property type="match status" value="2"/>
</dbReference>
<dbReference type="PANTHER" id="PTHR19325:SF560">
    <property type="entry name" value="SUSHI, VON WILLEBRAND FACTOR TYPE A, EGF AND PENTRAXIN DOMAIN-CONTAINING PROTEIN 1"/>
    <property type="match status" value="1"/>
</dbReference>
<feature type="region of interest" description="Disordered" evidence="7">
    <location>
        <begin position="846"/>
        <end position="866"/>
    </location>
</feature>
<sequence>MKGLYILLLAQISVQFQCDKTKIQATIGSTLTITCTYKTTQYRFNKKYWCAGDSRSSCEVLMDTDGFTHAEYRTRAQIIDRVSRGLIVYIRDLKLDDSGIYWIAIDKIYSDIMTRIQVTVTKVRNINFISEAVIKPNVWPLSSPEMTCWGQPSVFRCRSERGTDVQYTWYRVGHPNNIVLHQSTDLYLHCSNITEDSQLFCLAFNDVSSQSSEFVSLELLQPADKDCVYLISSNIHLGSFLFSHSQLLLRSAASDSDLTACRKPCPLTPIPFSTLVVASPVVLLRLIAVKCSAPPAIENGQLEDEALESYDYLNAVSYRCNRGLNLIGQSTLFCSEDGTFKPDPPKCVDGCPVPTIPNGKRIGGKSPPYKLGNFVEYKCEDGYTMKGEAFIVCKANGWHPEPPRCIGKSCGNLANFFHGRYEVTGNLFGDTAKPVCDKGYMLVGKETTRTCRDQGWDGRDPLCEPVKCSAPPAIENGQLEEESLESYDYLNAVSYRCNRGLNLIGQSTLHCSEDGTFKPDPPKCVDGCPVPTIPNAKRIGGKSPPYKLGNFVEYKCEDGYTMKGEAYIVCRANGWDPEPPRCIAQCTRPSFPSNNVILTAEHLSSLSFSAGSTVTFECMIGHRPVDSKASRSVTCQGNQWTSLDLSCTRKSCGSLPDILNGRYDMTGNLFGDTARPVCNKGYMLAGKETTRTCRDQGWDGRDPLCEPVKCSAPPAIENGQLEEESLESYDYLNAVSYRCNRGLNLIGQLTLHCSEDGTFKPDPPKCVDGCPVPTIPNAKRIGGKSPPYKLGNFVEYKCEDGYTMKGEAYIVCRANGWDPAPPRCIAPSTTPSTATTTTNAVTSTVHTTSKALKEKEDETKTNTKDSSMSIGAKVGIALGVVGLVVIGGVSLVYFMKRSKHEKVEKEEEEL</sequence>
<feature type="domain" description="Sushi" evidence="11">
    <location>
        <begin position="650"/>
        <end position="707"/>
    </location>
</feature>
<feature type="domain" description="Sushi" evidence="11">
    <location>
        <begin position="708"/>
        <end position="766"/>
    </location>
</feature>